<keyword evidence="2" id="KW-1185">Reference proteome</keyword>
<protein>
    <submittedName>
        <fullName evidence="1">Uncharacterized protein</fullName>
    </submittedName>
</protein>
<dbReference type="Proteomes" id="UP001165960">
    <property type="component" value="Unassembled WGS sequence"/>
</dbReference>
<accession>A0ACC2TPX2</accession>
<dbReference type="EMBL" id="QTSX02002259">
    <property type="protein sequence ID" value="KAJ9076642.1"/>
    <property type="molecule type" value="Genomic_DNA"/>
</dbReference>
<evidence type="ECO:0000313" key="2">
    <source>
        <dbReference type="Proteomes" id="UP001165960"/>
    </source>
</evidence>
<name>A0ACC2TPX2_9FUNG</name>
<proteinExistence type="predicted"/>
<comment type="caution">
    <text evidence="1">The sequence shown here is derived from an EMBL/GenBank/DDBJ whole genome shotgun (WGS) entry which is preliminary data.</text>
</comment>
<gene>
    <name evidence="1" type="ORF">DSO57_1024190</name>
</gene>
<organism evidence="1 2">
    <name type="scientific">Entomophthora muscae</name>
    <dbReference type="NCBI Taxonomy" id="34485"/>
    <lineage>
        <taxon>Eukaryota</taxon>
        <taxon>Fungi</taxon>
        <taxon>Fungi incertae sedis</taxon>
        <taxon>Zoopagomycota</taxon>
        <taxon>Entomophthoromycotina</taxon>
        <taxon>Entomophthoromycetes</taxon>
        <taxon>Entomophthorales</taxon>
        <taxon>Entomophthoraceae</taxon>
        <taxon>Entomophthora</taxon>
    </lineage>
</organism>
<sequence length="2567" mass="292189">MIDSGEQFLKFGDVITITDEKNGLLVANDAVKNRAYVATNLDSSSRTKFASLAFLFQVQPPSSYQALRSYRKFVESEASYVENRFKKRSWKEVPAYSSQANSDSRSTFDSKGPSLEAKEVPRNEENIIALSHLVEQEKEQNANERARVQGKMLLYGQNIMLHNTLTDKYIQINPSETCENESNCLRVDFTENIGKTCIFKILPRYRVRVEGEPVRLGDSVVFKCLKTGGYISGGAIKFPHYISHNTVIEACSDNKPYSWKLTLFHHIPAEESTKVYAGQLIRLYHKEREAYLQTDPEHGHPYLQNFQVNPINPFETKDSSAFWRLEKENIFAGGLVKWGDKIRLRHPTSGSYLAVTTEPTLKIKGHSGLTVNAQSKGIFRMVEDLTYENLDCTLFNFFPVANLHTYLYVGSFVQIQHVASGLWLNVGAPLNQKKTFVNNGISDNSEAAPGQLEVVTSGEEQSENCFSVSSVEPEFVPRVNFIETLLPAINRFLITPRTPSTSPSGEVAKFPITEAEFFRMKRILVSLIYFCAESSELDPLERIGVPLADNQDLLRESGIVKKLSLILRLPFDIELRHSIAKDITLSRNLNFSDVKRPSVESVLSFEDLVLPGEAYLAELMTLTYKLIQQFLLGPNVANQDYLAFQLDTFWSHLTIGVRSAPAIVNLLKDNLSIIENVDESKITRIVEILPGIKGKDASYLDILSVLCGNEMHPMRRNQSLIMDRMLRCSLDRDLIYHTSINPKTQEMEVQVYAYGSAKKIRLDRFLSSQLSINNLVERKPVNGVPSSIHMQHQDSGPTQLVGEPTKIESRGPLRLNNRIRFFESTLKLFHAVSAGRNVDAIYAITHELRFLTFNNCMLALANKNLPYSVRAQYCYLMTTFFIDVPPLNQVTIDHSYSIEDMRNNSNNLNLDRLVSTSTSNSSPGELDNIYRSPSLVSPTLPDYATLFSKVQSPAITEFDKIHRFLTNFILDQSCANGRTPNPKARCLLAGVLRLIHTLIDFGFYVKYKLIVSLISNLLNILDSRHETSDSQYAYREGTQFIIEAKIEICGILKRLFEFRSHVRARKLLYQWRILDEASTISATEPKDGMEKLVRGIISESGYISPSRDLVPILVDLLKYKHPRMRSAALNLLYKSHSSYSDFLVYAEKMFVLTQPEHIRIHAWVKPRFTEFKTLISQHRTNGSAELEARIVQILEDFYLICSDSGVIDFNGSLVRHPDTGRRADVNHNIQTLFLNLEVHKVVLNYMQQHLRATQSYRTDGLSHNLSILLACSRFLELICRRRPQLQNEILLRNLDLLIEAIYHDTSIVNEFVDLFTNHQFVCLSITEAQVARILNLSRGHDGSPLKLLHSLLKVNGRVVKRNQNMISKLIVENRSRLLPTRLVSIEAQPGPLEVKYLVGMLELLSLCAEGDNGFSKALCQTMFLPQSLLNSATHSEWSLELRSAYLCLLTSAYVDNQEQPMQDIASNMLAWKLIQEANALAVRLQKPAEVDYNSTLFFMNSLLPFASSFYEHHYNAQAHIDTDMEFTSNLSDEFLENLNAIPRSHLTDPAQCLMLLRTIEKLAVSGGFSHTLRRQDLVQVRQGIERLKNASIGSIPLSAATQNSLFDLDETNAKLSEFVTRLRQNAAVSSLCEEEFHKLSANFQLQSESLATPPVYYLIQHLTETSGFPLDAAKEYIDNHSLKIIARLLVPTVKEIEATSHVDNPERFKALLRQRNEIQNELDNFGCTNMAEQLLSSDSVAISEAALELLVVLLSGGNRQVQNTLEDYFMGTRQERFFHFAHFSIRQSITTIEQAKQMLFTNRKHLRPPSMPVRTHTSRRKARSTVRLSSLKLEDERLRVEREAQAGTLVEVENDLGLLTSDREEIERKTKMMRLIQLFVEGHNFNLQNYLRNQPDNIKSFDLIKDIVDYFRSIVSIAHTNIIELIIQTIDTITELAQGCVKNQIHIFNCKIVQTVNAILRDSFSSHPTHRVLILKGKAIQCLLSLLEDFNEETRPVFEEMALLLDFQVILNNLDNLYQENYARLMSRQKTSVSTLSSDVSPNYSAAIDTGFHYTMILMSLFSYFVEEEQSMIVESPAYQFFKLHTGRIEILREISPGDRKLLPVLFPIPEICKYLADDVKHSFLWTVNRDSPSSKIQDLVAKSEDVIFMVKNRALVARSPYRLFLTENRDLWWKGAFAITLLLQLLMLVYVESPDDVVSSSAMSTSWLRTGQALLGTLHSTFWLLAAAEFSTIQLPNVVNHNRLLRLNGPLANLASPPAIQELEWLHRAMEYILEPRLLYHVGLAFLSLLGLIYPYIYAVHLLDFVYRDEILQGVIASITVNFHSLSRTALLGVVIIYIYSMIAFIMFQNSFDAEAGLFCDSLRSCFVTVLSHGMRAGGGLGELLAPPTRDGTYIYRVLLDVSFFLLVIIFLLNVIFGIIFDTFGRLRDERSSVLQDMRSICFICNIEASEFQRHSKGFEHHIHHDHNMWQYLSFLIHLNTKEVTEYNAHRSYVADMLAAKDLNFFPVNRALCLKDREEEKDEQLLQLETTIESMASKLDSISSQLIDLRFRMSAVHGAPSSPFSP</sequence>
<reference evidence="1" key="1">
    <citation type="submission" date="2022-04" db="EMBL/GenBank/DDBJ databases">
        <title>Genome of the entomopathogenic fungus Entomophthora muscae.</title>
        <authorList>
            <person name="Elya C."/>
            <person name="Lovett B.R."/>
            <person name="Lee E."/>
            <person name="Macias A.M."/>
            <person name="Hajek A.E."/>
            <person name="De Bivort B.L."/>
            <person name="Kasson M.T."/>
            <person name="De Fine Licht H.H."/>
            <person name="Stajich J.E."/>
        </authorList>
    </citation>
    <scope>NUCLEOTIDE SEQUENCE</scope>
    <source>
        <strain evidence="1">Berkeley</strain>
    </source>
</reference>
<evidence type="ECO:0000313" key="1">
    <source>
        <dbReference type="EMBL" id="KAJ9076642.1"/>
    </source>
</evidence>